<dbReference type="PANTHER" id="PTHR12147">
    <property type="entry name" value="METALLOPEPTIDASE M28 FAMILY MEMBER"/>
    <property type="match status" value="1"/>
</dbReference>
<accession>A0A953LBT5</accession>
<evidence type="ECO:0000313" key="9">
    <source>
        <dbReference type="Proteomes" id="UP000753961"/>
    </source>
</evidence>
<evidence type="ECO:0000256" key="3">
    <source>
        <dbReference type="ARBA" id="ARBA00022723"/>
    </source>
</evidence>
<sequence length="542" mass="60900">MAIFRISYLIILLSGLFTACQLSDKKVTLQGQVQEDSLRSYTKTLSSDAFLGRMPFTEGETKTIDYLMTQLKSFGLEPGNGDSYVQKVPLVDIKGSPDPETTLQGGNSTVQWSLGEDFVAYSEREQEEVHLENSEFVFVGYGILAPEYDWNDFESVDVEGKTIVVLVNDPGLYSGDSTFFKGAAMTYYGRWTYKYEEAARQGAAGILIVHDTDMAGYPWSVVRNSWTSSQQGLQQENKGADKSKVQGWITTEAATELFDLAGQDFETLKEQAAQPGFESVPLGVEWSLSIRNKMTYNESNNVIARIPGAAEHDENIIFTAHWDHFGIATPVNGDSIYNGAIDNGTGVAALLEIGRTYVKNNIQPERSIIFLFVTAEEQGLLGSKYYAEHPIYPPSTTVANLNLDALEALGPMKDVTMIGYGHSTFDEILEEEAQRMDRYVVPDQEPEKGYFFRSDHFNFAKIGVPALYAKGAFENREKGKDFAQQKMDEYTNNHYHQPSDEYREEMDFRGITEDVQMYYNIGWKLAMGEVTPEWKASSEFSR</sequence>
<evidence type="ECO:0000256" key="5">
    <source>
        <dbReference type="ARBA" id="ARBA00022801"/>
    </source>
</evidence>
<evidence type="ECO:0000259" key="7">
    <source>
        <dbReference type="Pfam" id="PF04389"/>
    </source>
</evidence>
<name>A0A953LBT5_9BACT</name>
<reference evidence="8" key="1">
    <citation type="submission" date="2021-06" db="EMBL/GenBank/DDBJ databases">
        <title>44 bacteria genomes isolated from Dapeng, Shenzhen.</title>
        <authorList>
            <person name="Zheng W."/>
            <person name="Yu S."/>
            <person name="Huang Y."/>
        </authorList>
    </citation>
    <scope>NUCLEOTIDE SEQUENCE</scope>
    <source>
        <strain evidence="8">DP5N28-2</strain>
    </source>
</reference>
<evidence type="ECO:0000256" key="2">
    <source>
        <dbReference type="ARBA" id="ARBA00022670"/>
    </source>
</evidence>
<dbReference type="CDD" id="cd04821">
    <property type="entry name" value="PA_M28_1_2"/>
    <property type="match status" value="1"/>
</dbReference>
<keyword evidence="5" id="KW-0378">Hydrolase</keyword>
<proteinExistence type="predicted"/>
<dbReference type="RefSeq" id="WP_222581652.1">
    <property type="nucleotide sequence ID" value="NZ_JAHVHU010000023.1"/>
</dbReference>
<keyword evidence="9" id="KW-1185">Reference proteome</keyword>
<keyword evidence="6" id="KW-0862">Zinc</keyword>
<dbReference type="AlphaFoldDB" id="A0A953LBT5"/>
<evidence type="ECO:0000256" key="6">
    <source>
        <dbReference type="ARBA" id="ARBA00022833"/>
    </source>
</evidence>
<dbReference type="InterPro" id="IPR045175">
    <property type="entry name" value="M28_fam"/>
</dbReference>
<keyword evidence="2" id="KW-0645">Protease</keyword>
<dbReference type="InterPro" id="IPR046450">
    <property type="entry name" value="PA_dom_sf"/>
</dbReference>
<dbReference type="SUPFAM" id="SSF53187">
    <property type="entry name" value="Zn-dependent exopeptidases"/>
    <property type="match status" value="1"/>
</dbReference>
<feature type="domain" description="Peptidase M28" evidence="7">
    <location>
        <begin position="301"/>
        <end position="504"/>
    </location>
</feature>
<dbReference type="Proteomes" id="UP000753961">
    <property type="component" value="Unassembled WGS sequence"/>
</dbReference>
<dbReference type="PANTHER" id="PTHR12147:SF56">
    <property type="entry name" value="AMINOPEPTIDASE YDR415C-RELATED"/>
    <property type="match status" value="1"/>
</dbReference>
<gene>
    <name evidence="8" type="ORF">KUV50_18265</name>
</gene>
<protein>
    <submittedName>
        <fullName evidence="8">M28 family peptidase</fullName>
    </submittedName>
</protein>
<dbReference type="PROSITE" id="PS51257">
    <property type="entry name" value="PROKAR_LIPOPROTEIN"/>
    <property type="match status" value="1"/>
</dbReference>
<dbReference type="GO" id="GO:0008235">
    <property type="term" value="F:metalloexopeptidase activity"/>
    <property type="evidence" value="ECO:0007669"/>
    <property type="project" value="InterPro"/>
</dbReference>
<evidence type="ECO:0000313" key="8">
    <source>
        <dbReference type="EMBL" id="MBY5960103.1"/>
    </source>
</evidence>
<evidence type="ECO:0000256" key="1">
    <source>
        <dbReference type="ARBA" id="ARBA00022438"/>
    </source>
</evidence>
<dbReference type="GO" id="GO:0046872">
    <property type="term" value="F:metal ion binding"/>
    <property type="evidence" value="ECO:0007669"/>
    <property type="project" value="UniProtKB-KW"/>
</dbReference>
<keyword evidence="1" id="KW-0031">Aminopeptidase</keyword>
<keyword evidence="3" id="KW-0479">Metal-binding</keyword>
<dbReference type="GO" id="GO:0004177">
    <property type="term" value="F:aminopeptidase activity"/>
    <property type="evidence" value="ECO:0007669"/>
    <property type="project" value="UniProtKB-KW"/>
</dbReference>
<dbReference type="Pfam" id="PF04389">
    <property type="entry name" value="Peptidase_M28"/>
    <property type="match status" value="1"/>
</dbReference>
<comment type="caution">
    <text evidence="8">The sequence shown here is derived from an EMBL/GenBank/DDBJ whole genome shotgun (WGS) entry which is preliminary data.</text>
</comment>
<dbReference type="EMBL" id="JAHVHU010000023">
    <property type="protein sequence ID" value="MBY5960103.1"/>
    <property type="molecule type" value="Genomic_DNA"/>
</dbReference>
<organism evidence="8 9">
    <name type="scientific">Membranihabitans marinus</name>
    <dbReference type="NCBI Taxonomy" id="1227546"/>
    <lineage>
        <taxon>Bacteria</taxon>
        <taxon>Pseudomonadati</taxon>
        <taxon>Bacteroidota</taxon>
        <taxon>Saprospiria</taxon>
        <taxon>Saprospirales</taxon>
        <taxon>Saprospiraceae</taxon>
        <taxon>Membranihabitans</taxon>
    </lineage>
</organism>
<dbReference type="SUPFAM" id="SSF52025">
    <property type="entry name" value="PA domain"/>
    <property type="match status" value="1"/>
</dbReference>
<dbReference type="GO" id="GO:0006508">
    <property type="term" value="P:proteolysis"/>
    <property type="evidence" value="ECO:0007669"/>
    <property type="project" value="UniProtKB-KW"/>
</dbReference>
<evidence type="ECO:0000256" key="4">
    <source>
        <dbReference type="ARBA" id="ARBA00022729"/>
    </source>
</evidence>
<dbReference type="CDD" id="cd05660">
    <property type="entry name" value="M28_like_PA"/>
    <property type="match status" value="1"/>
</dbReference>
<dbReference type="InterPro" id="IPR007484">
    <property type="entry name" value="Peptidase_M28"/>
</dbReference>
<dbReference type="Gene3D" id="3.40.630.10">
    <property type="entry name" value="Zn peptidases"/>
    <property type="match status" value="1"/>
</dbReference>
<keyword evidence="4" id="KW-0732">Signal</keyword>